<reference evidence="3" key="2">
    <citation type="submission" date="2021-09" db="EMBL/GenBank/DDBJ databases">
        <authorList>
            <person name="Jia N."/>
            <person name="Wang J."/>
            <person name="Shi W."/>
            <person name="Du L."/>
            <person name="Sun Y."/>
            <person name="Zhan W."/>
            <person name="Jiang J."/>
            <person name="Wang Q."/>
            <person name="Zhang B."/>
            <person name="Ji P."/>
            <person name="Sakyi L.B."/>
            <person name="Cui X."/>
            <person name="Yuan T."/>
            <person name="Jiang B."/>
            <person name="Yang W."/>
            <person name="Lam T.T.-Y."/>
            <person name="Chang Q."/>
            <person name="Ding S."/>
            <person name="Wang X."/>
            <person name="Zhu J."/>
            <person name="Ruan X."/>
            <person name="Zhao L."/>
            <person name="Wei J."/>
            <person name="Que T."/>
            <person name="Du C."/>
            <person name="Cheng J."/>
            <person name="Dai P."/>
            <person name="Han X."/>
            <person name="Huang E."/>
            <person name="Gao Y."/>
            <person name="Liu J."/>
            <person name="Shao H."/>
            <person name="Ye R."/>
            <person name="Li L."/>
            <person name="Wei W."/>
            <person name="Wang X."/>
            <person name="Wang C."/>
            <person name="Huo Q."/>
            <person name="Li W."/>
            <person name="Guo W."/>
            <person name="Chen H."/>
            <person name="Chen S."/>
            <person name="Zhou L."/>
            <person name="Zhou L."/>
            <person name="Ni X."/>
            <person name="Tian J."/>
            <person name="Zhou Y."/>
            <person name="Sheng Y."/>
            <person name="Liu T."/>
            <person name="Pan Y."/>
            <person name="Xia L."/>
            <person name="Li J."/>
            <person name="Zhao F."/>
            <person name="Cao W."/>
        </authorList>
    </citation>
    <scope>NUCLEOTIDE SEQUENCE</scope>
    <source>
        <strain evidence="3">Rmic-2018</strain>
        <tissue evidence="3">Larvae</tissue>
    </source>
</reference>
<evidence type="ECO:0000313" key="4">
    <source>
        <dbReference type="Proteomes" id="UP000821866"/>
    </source>
</evidence>
<dbReference type="InterPro" id="IPR042089">
    <property type="entry name" value="Peptidase_M13_dom_2"/>
</dbReference>
<sequence length="258" mass="29173">MQLNGRRTAVLQENLVCAEVKSNMNTSVDPCDNFYKFACGGWTLREEVPKYASVYGQFQALNKAVMYNISHILSRSYENPDPILSSLYKGHSACMLGGSGVGRDNEDGWNRVLQKIGVEEWPNGAGDVTIPLWSKLLGDLMTTFNHKPIVYVDVKWNRAMKKNVIHICPGSLPTKKEYLPSYFYKTYILEVAYKLSSTTLEERRVVRAVDEIIQFEQNLAEVSVSSPSLYFLVAPTQAASVSEFFEWMDGRMISPVRC</sequence>
<dbReference type="PANTHER" id="PTHR11733:SF133">
    <property type="entry name" value="PHOSPHATE-REGULATING NEUTRAL ENDOPEPTIDASE PHEX"/>
    <property type="match status" value="1"/>
</dbReference>
<comment type="caution">
    <text evidence="3">The sequence shown here is derived from an EMBL/GenBank/DDBJ whole genome shotgun (WGS) entry which is preliminary data.</text>
</comment>
<reference evidence="3" key="1">
    <citation type="journal article" date="2020" name="Cell">
        <title>Large-Scale Comparative Analyses of Tick Genomes Elucidate Their Genetic Diversity and Vector Capacities.</title>
        <authorList>
            <consortium name="Tick Genome and Microbiome Consortium (TIGMIC)"/>
            <person name="Jia N."/>
            <person name="Wang J."/>
            <person name="Shi W."/>
            <person name="Du L."/>
            <person name="Sun Y."/>
            <person name="Zhan W."/>
            <person name="Jiang J.F."/>
            <person name="Wang Q."/>
            <person name="Zhang B."/>
            <person name="Ji P."/>
            <person name="Bell-Sakyi L."/>
            <person name="Cui X.M."/>
            <person name="Yuan T.T."/>
            <person name="Jiang B.G."/>
            <person name="Yang W.F."/>
            <person name="Lam T.T."/>
            <person name="Chang Q.C."/>
            <person name="Ding S.J."/>
            <person name="Wang X.J."/>
            <person name="Zhu J.G."/>
            <person name="Ruan X.D."/>
            <person name="Zhao L."/>
            <person name="Wei J.T."/>
            <person name="Ye R.Z."/>
            <person name="Que T.C."/>
            <person name="Du C.H."/>
            <person name="Zhou Y.H."/>
            <person name="Cheng J.X."/>
            <person name="Dai P.F."/>
            <person name="Guo W.B."/>
            <person name="Han X.H."/>
            <person name="Huang E.J."/>
            <person name="Li L.F."/>
            <person name="Wei W."/>
            <person name="Gao Y.C."/>
            <person name="Liu J.Z."/>
            <person name="Shao H.Z."/>
            <person name="Wang X."/>
            <person name="Wang C.C."/>
            <person name="Yang T.C."/>
            <person name="Huo Q.B."/>
            <person name="Li W."/>
            <person name="Chen H.Y."/>
            <person name="Chen S.E."/>
            <person name="Zhou L.G."/>
            <person name="Ni X.B."/>
            <person name="Tian J.H."/>
            <person name="Sheng Y."/>
            <person name="Liu T."/>
            <person name="Pan Y.S."/>
            <person name="Xia L.Y."/>
            <person name="Li J."/>
            <person name="Zhao F."/>
            <person name="Cao W.C."/>
        </authorList>
    </citation>
    <scope>NUCLEOTIDE SEQUENCE</scope>
    <source>
        <strain evidence="3">Rmic-2018</strain>
    </source>
</reference>
<organism evidence="3 4">
    <name type="scientific">Rhipicephalus microplus</name>
    <name type="common">Cattle tick</name>
    <name type="synonym">Boophilus microplus</name>
    <dbReference type="NCBI Taxonomy" id="6941"/>
    <lineage>
        <taxon>Eukaryota</taxon>
        <taxon>Metazoa</taxon>
        <taxon>Ecdysozoa</taxon>
        <taxon>Arthropoda</taxon>
        <taxon>Chelicerata</taxon>
        <taxon>Arachnida</taxon>
        <taxon>Acari</taxon>
        <taxon>Parasitiformes</taxon>
        <taxon>Ixodida</taxon>
        <taxon>Ixodoidea</taxon>
        <taxon>Ixodidae</taxon>
        <taxon>Rhipicephalinae</taxon>
        <taxon>Rhipicephalus</taxon>
        <taxon>Boophilus</taxon>
    </lineage>
</organism>
<dbReference type="EMBL" id="JABSTU010000001">
    <property type="protein sequence ID" value="KAH8039926.1"/>
    <property type="molecule type" value="Genomic_DNA"/>
</dbReference>
<dbReference type="InterPro" id="IPR000718">
    <property type="entry name" value="Peptidase_M13"/>
</dbReference>
<dbReference type="Proteomes" id="UP000821866">
    <property type="component" value="Chromosome 1"/>
</dbReference>
<dbReference type="Gene3D" id="1.10.1380.10">
    <property type="entry name" value="Neutral endopeptidase , domain2"/>
    <property type="match status" value="1"/>
</dbReference>
<feature type="domain" description="Peptidase M13 N-terminal" evidence="2">
    <location>
        <begin position="30"/>
        <end position="226"/>
    </location>
</feature>
<evidence type="ECO:0000259" key="2">
    <source>
        <dbReference type="Pfam" id="PF05649"/>
    </source>
</evidence>
<dbReference type="PROSITE" id="PS51885">
    <property type="entry name" value="NEPRILYSIN"/>
    <property type="match status" value="1"/>
</dbReference>
<name>A0A9J6EZI3_RHIMP</name>
<comment type="similarity">
    <text evidence="1">Belongs to the peptidase M13 family.</text>
</comment>
<dbReference type="PANTHER" id="PTHR11733">
    <property type="entry name" value="ZINC METALLOPROTEASE FAMILY M13 NEPRILYSIN-RELATED"/>
    <property type="match status" value="1"/>
</dbReference>
<keyword evidence="4" id="KW-1185">Reference proteome</keyword>
<evidence type="ECO:0000313" key="3">
    <source>
        <dbReference type="EMBL" id="KAH8039926.1"/>
    </source>
</evidence>
<proteinExistence type="inferred from homology"/>
<protein>
    <recommendedName>
        <fullName evidence="2">Peptidase M13 N-terminal domain-containing protein</fullName>
    </recommendedName>
</protein>
<dbReference type="GO" id="GO:0016485">
    <property type="term" value="P:protein processing"/>
    <property type="evidence" value="ECO:0007669"/>
    <property type="project" value="TreeGrafter"/>
</dbReference>
<dbReference type="Gene3D" id="3.40.390.10">
    <property type="entry name" value="Collagenase (Catalytic Domain)"/>
    <property type="match status" value="1"/>
</dbReference>
<gene>
    <name evidence="3" type="ORF">HPB51_009182</name>
</gene>
<dbReference type="GO" id="GO:0004222">
    <property type="term" value="F:metalloendopeptidase activity"/>
    <property type="evidence" value="ECO:0007669"/>
    <property type="project" value="InterPro"/>
</dbReference>
<dbReference type="InterPro" id="IPR008753">
    <property type="entry name" value="Peptidase_M13_N"/>
</dbReference>
<accession>A0A9J6EZI3</accession>
<dbReference type="Pfam" id="PF05649">
    <property type="entry name" value="Peptidase_M13_N"/>
    <property type="match status" value="1"/>
</dbReference>
<dbReference type="AlphaFoldDB" id="A0A9J6EZI3"/>
<dbReference type="VEuPathDB" id="VectorBase:LOC119163862"/>
<dbReference type="InterPro" id="IPR024079">
    <property type="entry name" value="MetalloPept_cat_dom_sf"/>
</dbReference>
<dbReference type="SUPFAM" id="SSF55486">
    <property type="entry name" value="Metalloproteases ('zincins'), catalytic domain"/>
    <property type="match status" value="1"/>
</dbReference>
<evidence type="ECO:0000256" key="1">
    <source>
        <dbReference type="ARBA" id="ARBA00007357"/>
    </source>
</evidence>
<dbReference type="GO" id="GO:0005886">
    <property type="term" value="C:plasma membrane"/>
    <property type="evidence" value="ECO:0007669"/>
    <property type="project" value="TreeGrafter"/>
</dbReference>